<dbReference type="EMBL" id="BAAAES010000008">
    <property type="protein sequence ID" value="GAA0668710.1"/>
    <property type="molecule type" value="Genomic_DNA"/>
</dbReference>
<comment type="caution">
    <text evidence="1">The sequence shown here is derived from an EMBL/GenBank/DDBJ whole genome shotgun (WGS) entry which is preliminary data.</text>
</comment>
<sequence length="92" mass="9583">MKQALSFRAELSLSTLAKALGQFEGLCGALVGLDNQDGVTIGEYDDDREGDGVLQLRVGAPMPAPPGLFIATGTVFVLGQRQVVTAYRGDAG</sequence>
<dbReference type="RefSeq" id="WP_163959410.1">
    <property type="nucleotide sequence ID" value="NZ_BAAAES010000008.1"/>
</dbReference>
<evidence type="ECO:0000313" key="2">
    <source>
        <dbReference type="Proteomes" id="UP001500238"/>
    </source>
</evidence>
<reference evidence="1 2" key="1">
    <citation type="journal article" date="2019" name="Int. J. Syst. Evol. Microbiol.">
        <title>The Global Catalogue of Microorganisms (GCM) 10K type strain sequencing project: providing services to taxonomists for standard genome sequencing and annotation.</title>
        <authorList>
            <consortium name="The Broad Institute Genomics Platform"/>
            <consortium name="The Broad Institute Genome Sequencing Center for Infectious Disease"/>
            <person name="Wu L."/>
            <person name="Ma J."/>
        </authorList>
    </citation>
    <scope>NUCLEOTIDE SEQUENCE [LARGE SCALE GENOMIC DNA]</scope>
    <source>
        <strain evidence="1 2">JCM 14603</strain>
    </source>
</reference>
<evidence type="ECO:0000313" key="1">
    <source>
        <dbReference type="EMBL" id="GAA0668710.1"/>
    </source>
</evidence>
<dbReference type="Proteomes" id="UP001500238">
    <property type="component" value="Unassembled WGS sequence"/>
</dbReference>
<protein>
    <submittedName>
        <fullName evidence="1">Uncharacterized protein</fullName>
    </submittedName>
</protein>
<gene>
    <name evidence="1" type="ORF">GCM10009102_18820</name>
</gene>
<keyword evidence="2" id="KW-1185">Reference proteome</keyword>
<organism evidence="1 2">
    <name type="scientific">Sphingomonas insulae</name>
    <dbReference type="NCBI Taxonomy" id="424800"/>
    <lineage>
        <taxon>Bacteria</taxon>
        <taxon>Pseudomonadati</taxon>
        <taxon>Pseudomonadota</taxon>
        <taxon>Alphaproteobacteria</taxon>
        <taxon>Sphingomonadales</taxon>
        <taxon>Sphingomonadaceae</taxon>
        <taxon>Sphingomonas</taxon>
    </lineage>
</organism>
<proteinExistence type="predicted"/>
<accession>A0ABN1HVQ7</accession>
<name>A0ABN1HVQ7_9SPHN</name>